<sequence>MEEAAEELSPEEKQKKYTEQLIAGRRFMKTNVFDKATEALSLAAALGAEIFGEAHEETFDANFLYGKALLELSKIEDEVLTNALTDMPKGEDEVQDDIVENPDKVPEEEREEIKQQVEEALGVAAEKPETIEEEMMEATETEKKDEETVDETKEEVAAAADSTETEDDEMEAVEEEGAEEQDPEAEQAEDGAEDDDDEEPIKLAWELLETSRCICEKKLKSLEGEENADAVKVWKLNQADVLTSLGEHGIVDSKYEQAQKDLAEAVAIQSALLPATSRILANTTHLLAKSFSLDSIFEKAATHFCESKNILIAKVEELKKQLETVAENEKSDIEVEIEELEAVIPELDAFVIDARASAEQTEKLKETVKKDLEEVAANISKLSGEETKDITNMVRRPTKRPASEEPAEVSKKRKSEEGAATVPDEKAMETTEESESATTPTAPVASE</sequence>
<feature type="compositionally biased region" description="Low complexity" evidence="1">
    <location>
        <begin position="436"/>
        <end position="447"/>
    </location>
</feature>
<evidence type="ECO:0000259" key="2">
    <source>
        <dbReference type="Pfam" id="PF10516"/>
    </source>
</evidence>
<dbReference type="EMBL" id="CP090895">
    <property type="protein sequence ID" value="ULT90949.1"/>
    <property type="molecule type" value="Genomic_DNA"/>
</dbReference>
<feature type="compositionally biased region" description="Basic and acidic residues" evidence="1">
    <location>
        <begin position="408"/>
        <end position="429"/>
    </location>
</feature>
<feature type="domain" description="Tetratricopeptide SHNi-TPR" evidence="2">
    <location>
        <begin position="239"/>
        <end position="276"/>
    </location>
</feature>
<feature type="region of interest" description="Disordered" evidence="1">
    <location>
        <begin position="129"/>
        <end position="198"/>
    </location>
</feature>
<feature type="region of interest" description="Disordered" evidence="1">
    <location>
        <begin position="383"/>
        <end position="447"/>
    </location>
</feature>
<dbReference type="AlphaFoldDB" id="A0AAE9A405"/>
<protein>
    <recommendedName>
        <fullName evidence="2">Tetratricopeptide SHNi-TPR domain-containing protein</fullName>
    </recommendedName>
</protein>
<feature type="compositionally biased region" description="Acidic residues" evidence="1">
    <location>
        <begin position="163"/>
        <end position="198"/>
    </location>
</feature>
<gene>
    <name evidence="3" type="ORF">L3Y34_008916</name>
</gene>
<dbReference type="InterPro" id="IPR019544">
    <property type="entry name" value="Tetratricopeptide_SHNi-TPR_dom"/>
</dbReference>
<evidence type="ECO:0000256" key="1">
    <source>
        <dbReference type="SAM" id="MobiDB-lite"/>
    </source>
</evidence>
<accession>A0AAE9A405</accession>
<dbReference type="InterPro" id="IPR051730">
    <property type="entry name" value="NASP-like"/>
</dbReference>
<proteinExistence type="predicted"/>
<evidence type="ECO:0000313" key="4">
    <source>
        <dbReference type="Proteomes" id="UP000827892"/>
    </source>
</evidence>
<dbReference type="Proteomes" id="UP000827892">
    <property type="component" value="Chromosome V"/>
</dbReference>
<feature type="compositionally biased region" description="Basic and acidic residues" evidence="1">
    <location>
        <begin position="140"/>
        <end position="156"/>
    </location>
</feature>
<organism evidence="3 4">
    <name type="scientific">Caenorhabditis briggsae</name>
    <dbReference type="NCBI Taxonomy" id="6238"/>
    <lineage>
        <taxon>Eukaryota</taxon>
        <taxon>Metazoa</taxon>
        <taxon>Ecdysozoa</taxon>
        <taxon>Nematoda</taxon>
        <taxon>Chromadorea</taxon>
        <taxon>Rhabditida</taxon>
        <taxon>Rhabditina</taxon>
        <taxon>Rhabditomorpha</taxon>
        <taxon>Rhabditoidea</taxon>
        <taxon>Rhabditidae</taxon>
        <taxon>Peloderinae</taxon>
        <taxon>Caenorhabditis</taxon>
    </lineage>
</organism>
<name>A0AAE9A405_CAEBR</name>
<dbReference type="Pfam" id="PF10516">
    <property type="entry name" value="SHNi-TPR"/>
    <property type="match status" value="1"/>
</dbReference>
<dbReference type="PANTHER" id="PTHR15081:SF9">
    <property type="entry name" value="TETRATRICOPEPTIDE SHNI-TPR DOMAIN-CONTAINING PROTEIN"/>
    <property type="match status" value="1"/>
</dbReference>
<reference evidence="3 4" key="1">
    <citation type="submission" date="2022-02" db="EMBL/GenBank/DDBJ databases">
        <title>Chromosome-level reference genomes for two strains of Caenorhabditis briggsae: an improved platform for comparative genomics.</title>
        <authorList>
            <person name="Stevens L."/>
            <person name="Andersen E.C."/>
        </authorList>
    </citation>
    <scope>NUCLEOTIDE SEQUENCE [LARGE SCALE GENOMIC DNA]</scope>
    <source>
        <strain evidence="3">QX1410_ONT</strain>
        <tissue evidence="3">Whole-organism</tissue>
    </source>
</reference>
<evidence type="ECO:0000313" key="3">
    <source>
        <dbReference type="EMBL" id="ULT90949.1"/>
    </source>
</evidence>
<dbReference type="PANTHER" id="PTHR15081">
    <property type="entry name" value="NUCLEAR AUTOANTIGENIC SPERM PROTEIN NASP -RELATED"/>
    <property type="match status" value="1"/>
</dbReference>